<dbReference type="SUPFAM" id="SSF53822">
    <property type="entry name" value="Periplasmic binding protein-like I"/>
    <property type="match status" value="1"/>
</dbReference>
<reference evidence="3 4" key="1">
    <citation type="submission" date="2023-04" db="EMBL/GenBank/DDBJ databases">
        <title>Draft genome sequence of Saccharopolyspora sp. TS4A08 isolated from sweet potato rhizospheric soil.</title>
        <authorList>
            <person name="Suksaard P."/>
            <person name="Duangmal K."/>
        </authorList>
    </citation>
    <scope>NUCLEOTIDE SEQUENCE [LARGE SCALE GENOMIC DNA]</scope>
    <source>
        <strain evidence="3 4">TS4A08</strain>
    </source>
</reference>
<evidence type="ECO:0000256" key="1">
    <source>
        <dbReference type="ARBA" id="ARBA00004196"/>
    </source>
</evidence>
<organism evidence="3 4">
    <name type="scientific">Saccharopolyspora ipomoeae</name>
    <dbReference type="NCBI Taxonomy" id="3042027"/>
    <lineage>
        <taxon>Bacteria</taxon>
        <taxon>Bacillati</taxon>
        <taxon>Actinomycetota</taxon>
        <taxon>Actinomycetes</taxon>
        <taxon>Pseudonocardiales</taxon>
        <taxon>Pseudonocardiaceae</taxon>
        <taxon>Saccharopolyspora</taxon>
    </lineage>
</organism>
<dbReference type="EMBL" id="JASAOF010000009">
    <property type="protein sequence ID" value="MDI2030173.1"/>
    <property type="molecule type" value="Genomic_DNA"/>
</dbReference>
<dbReference type="InterPro" id="IPR050555">
    <property type="entry name" value="Bact_Solute-Bind_Prot2"/>
</dbReference>
<evidence type="ECO:0000313" key="3">
    <source>
        <dbReference type="EMBL" id="MDI2030173.1"/>
    </source>
</evidence>
<dbReference type="Proteomes" id="UP001237595">
    <property type="component" value="Unassembled WGS sequence"/>
</dbReference>
<comment type="caution">
    <text evidence="3">The sequence shown here is derived from an EMBL/GenBank/DDBJ whole genome shotgun (WGS) entry which is preliminary data.</text>
</comment>
<dbReference type="Pfam" id="PF13407">
    <property type="entry name" value="Peripla_BP_4"/>
    <property type="match status" value="1"/>
</dbReference>
<gene>
    <name evidence="3" type="ORF">QFW96_16210</name>
</gene>
<feature type="domain" description="Periplasmic binding protein" evidence="2">
    <location>
        <begin position="23"/>
        <end position="275"/>
    </location>
</feature>
<sequence length="324" mass="33955">MSGTDGDIMPFCPKQPMKVGYAKGTSNTWTKITLAEIKAEASKCPTITDVVFTDAQGNQQKAISDLNGLVAQGVKAIVVQPEFGAAQLPSMRAAMRAGVAIVPLISNPGGTQGTDYQDFAFEDTKHVGAVQAEWLAKTVGKGKVVFLGGSPGAASSQQFFSGLKEALRKYPDLQLVSDQVVDTNWDTGQKKRVMAGLLAQHGRIEAVVSDYGLTDTGVLDAYAEANLPMPALATNASGNINGCQWEKGNFPFLSLDGTTSIGRIALRKAVAVAGGSADPEPGWVNIPVVVDTVNGKPPKCDPSLPPDVDLSSSLPLEQLRAAAQ</sequence>
<dbReference type="InterPro" id="IPR025997">
    <property type="entry name" value="SBP_2_dom"/>
</dbReference>
<accession>A0ABT6PR82</accession>
<evidence type="ECO:0000259" key="2">
    <source>
        <dbReference type="Pfam" id="PF13407"/>
    </source>
</evidence>
<dbReference type="InterPro" id="IPR028082">
    <property type="entry name" value="Peripla_BP_I"/>
</dbReference>
<proteinExistence type="predicted"/>
<dbReference type="Gene3D" id="3.40.50.2300">
    <property type="match status" value="2"/>
</dbReference>
<comment type="subcellular location">
    <subcellularLocation>
        <location evidence="1">Cell envelope</location>
    </subcellularLocation>
</comment>
<keyword evidence="4" id="KW-1185">Reference proteome</keyword>
<evidence type="ECO:0000313" key="4">
    <source>
        <dbReference type="Proteomes" id="UP001237595"/>
    </source>
</evidence>
<name>A0ABT6PR82_9PSEU</name>
<dbReference type="PANTHER" id="PTHR30036">
    <property type="entry name" value="D-XYLOSE-BINDING PERIPLASMIC PROTEIN"/>
    <property type="match status" value="1"/>
</dbReference>
<protein>
    <submittedName>
        <fullName evidence="3">Substrate-binding domain-containing protein</fullName>
    </submittedName>
</protein>
<dbReference type="RefSeq" id="WP_281456485.1">
    <property type="nucleotide sequence ID" value="NZ_JASAOF010000009.1"/>
</dbReference>